<dbReference type="PATRIC" id="fig|1001583.3.peg.2186"/>
<dbReference type="GO" id="GO:0000166">
    <property type="term" value="F:nucleotide binding"/>
    <property type="evidence" value="ECO:0007669"/>
    <property type="project" value="UniProtKB-KW"/>
</dbReference>
<dbReference type="EMBL" id="AP012167">
    <property type="protein sequence ID" value="BAN07837.1"/>
    <property type="molecule type" value="Genomic_DNA"/>
</dbReference>
<dbReference type="HOGENOM" id="CLU_005854_4_4_9"/>
<dbReference type="InterPro" id="IPR004843">
    <property type="entry name" value="Calcineurin-like_PHP"/>
</dbReference>
<dbReference type="GO" id="GO:0030288">
    <property type="term" value="C:outer membrane-bounded periplasmic space"/>
    <property type="evidence" value="ECO:0007669"/>
    <property type="project" value="TreeGrafter"/>
</dbReference>
<sequence length="541" mass="60103">MTRGQPDVLTWRVTSKMKLTILSTSDTHGYVYPTNYVKKGSHQGFGLARAATVIAREQAAAKAEGPVITIENGDFLEGSPLAYYVARVRPERDPQPLMSIYNQIDYDCGILGNHEFNYGKAYLQGAIRDAKRTILCANILDQNGDPEYGQPYKIIEKDGLKIGVLGLTTQAVYKWEKATNISGLQFESAFIAAKKYVPIIKKQADIVVVCYHGGFERDLSTGQPNDIHVGENEAYHILEAIPGIDALVTGHQHRQLATNVFDIPTTQPGFRGQAVGKIILDLRRDDAGHVSVINHDSELVFTKDAPLDPKVIAAADDLNTEVGHWLDQPLGHIQGDMTFDDPFAARMRETPYIEFIQKVQMATMGADISATALFNDEARGFENPITMRNIMTNYVYPNGLSLLNITGADLKAAMEVSARYFSVKDHQIVVNPAFIHPKRRQYNYDMYEGVNYRLNIAKPVGQRVENLTYHGRPVEPDQPLRIVLNQYRAVGGGHYSMFDASKIVAEGQGAMSEIIADYLQEHPIIDATTNDNFSVVNDPQA</sequence>
<feature type="domain" description="5'-Nucleotidase C-terminal" evidence="4">
    <location>
        <begin position="343"/>
        <end position="499"/>
    </location>
</feature>
<keyword evidence="2" id="KW-0547">Nucleotide-binding</keyword>
<comment type="similarity">
    <text evidence="2">Belongs to the 5'-nucleotidase family.</text>
</comment>
<dbReference type="PANTHER" id="PTHR11575:SF6">
    <property type="entry name" value="2',3'-CYCLIC-NUCLEOTIDE 2'-PHOSPHODIESTERASE_3'-NUCLEOTIDASE"/>
    <property type="match status" value="1"/>
</dbReference>
<dbReference type="PROSITE" id="PS00786">
    <property type="entry name" value="5_NUCLEOTIDASE_2"/>
    <property type="match status" value="1"/>
</dbReference>
<dbReference type="AlphaFoldDB" id="M5AHL2"/>
<dbReference type="GO" id="GO:0016788">
    <property type="term" value="F:hydrolase activity, acting on ester bonds"/>
    <property type="evidence" value="ECO:0007669"/>
    <property type="project" value="InterPro"/>
</dbReference>
<feature type="domain" description="Calcineurin-like phosphoesterase" evidence="3">
    <location>
        <begin position="20"/>
        <end position="254"/>
    </location>
</feature>
<gene>
    <name evidence="5" type="ORF">LVISKB_2202</name>
</gene>
<dbReference type="GO" id="GO:0009166">
    <property type="term" value="P:nucleotide catabolic process"/>
    <property type="evidence" value="ECO:0007669"/>
    <property type="project" value="InterPro"/>
</dbReference>
<evidence type="ECO:0000256" key="2">
    <source>
        <dbReference type="RuleBase" id="RU362119"/>
    </source>
</evidence>
<dbReference type="InterPro" id="IPR008334">
    <property type="entry name" value="5'-Nucleotdase_C"/>
</dbReference>
<reference evidence="5 6" key="1">
    <citation type="journal article" date="2013" name="PLoS ONE">
        <title>Genomic Analysis by Deep Sequencing of the Probiotic Lactobacillus brevis KB290 Harboring Nine Plasmids Reveals Genomic Stability.</title>
        <authorList>
            <person name="Fukao M."/>
            <person name="Oshima K."/>
            <person name="Morita H."/>
            <person name="Toh H."/>
            <person name="Suda W."/>
            <person name="Kim S.W."/>
            <person name="Suzuki S."/>
            <person name="Yakabe T."/>
            <person name="Hattori M."/>
            <person name="Yajima N."/>
        </authorList>
    </citation>
    <scope>NUCLEOTIDE SEQUENCE [LARGE SCALE GENOMIC DNA]</scope>
    <source>
        <strain evidence="5 6">KB290</strain>
    </source>
</reference>
<evidence type="ECO:0000313" key="6">
    <source>
        <dbReference type="Proteomes" id="UP000012042"/>
    </source>
</evidence>
<dbReference type="PRINTS" id="PR01607">
    <property type="entry name" value="APYRASEFAMLY"/>
</dbReference>
<dbReference type="KEGG" id="lbk:LVISKB_2202"/>
<dbReference type="InterPro" id="IPR006146">
    <property type="entry name" value="5'-Nucleotdase_CS"/>
</dbReference>
<keyword evidence="2" id="KW-0378">Hydrolase</keyword>
<dbReference type="PANTHER" id="PTHR11575">
    <property type="entry name" value="5'-NUCLEOTIDASE-RELATED"/>
    <property type="match status" value="1"/>
</dbReference>
<dbReference type="Proteomes" id="UP000012042">
    <property type="component" value="Chromosome"/>
</dbReference>
<dbReference type="InterPro" id="IPR029052">
    <property type="entry name" value="Metallo-depent_PP-like"/>
</dbReference>
<dbReference type="InterPro" id="IPR006179">
    <property type="entry name" value="5_nucleotidase/apyrase"/>
</dbReference>
<protein>
    <submittedName>
        <fullName evidence="5">Trifunctional nucleotide phosphoesterase protein YfkN</fullName>
    </submittedName>
</protein>
<evidence type="ECO:0000256" key="1">
    <source>
        <dbReference type="ARBA" id="ARBA00022729"/>
    </source>
</evidence>
<dbReference type="Gene3D" id="3.60.21.10">
    <property type="match status" value="1"/>
</dbReference>
<dbReference type="Pfam" id="PF02872">
    <property type="entry name" value="5_nucleotid_C"/>
    <property type="match status" value="1"/>
</dbReference>
<dbReference type="InterPro" id="IPR036907">
    <property type="entry name" value="5'-Nucleotdase_C_sf"/>
</dbReference>
<evidence type="ECO:0000259" key="4">
    <source>
        <dbReference type="Pfam" id="PF02872"/>
    </source>
</evidence>
<name>M5AHL2_LEVBR</name>
<accession>M5AHL2</accession>
<keyword evidence="1" id="KW-0732">Signal</keyword>
<dbReference type="SUPFAM" id="SSF56300">
    <property type="entry name" value="Metallo-dependent phosphatases"/>
    <property type="match status" value="1"/>
</dbReference>
<dbReference type="Pfam" id="PF00149">
    <property type="entry name" value="Metallophos"/>
    <property type="match status" value="1"/>
</dbReference>
<evidence type="ECO:0000313" key="5">
    <source>
        <dbReference type="EMBL" id="BAN07837.1"/>
    </source>
</evidence>
<organism evidence="5 6">
    <name type="scientific">Levilactobacillus brevis KB290</name>
    <dbReference type="NCBI Taxonomy" id="1001583"/>
    <lineage>
        <taxon>Bacteria</taxon>
        <taxon>Bacillati</taxon>
        <taxon>Bacillota</taxon>
        <taxon>Bacilli</taxon>
        <taxon>Lactobacillales</taxon>
        <taxon>Lactobacillaceae</taxon>
        <taxon>Levilactobacillus</taxon>
    </lineage>
</organism>
<dbReference type="GO" id="GO:0046872">
    <property type="term" value="F:metal ion binding"/>
    <property type="evidence" value="ECO:0007669"/>
    <property type="project" value="InterPro"/>
</dbReference>
<proteinExistence type="inferred from homology"/>
<dbReference type="SUPFAM" id="SSF55816">
    <property type="entry name" value="5'-nucleotidase (syn. UDP-sugar hydrolase), C-terminal domain"/>
    <property type="match status" value="1"/>
</dbReference>
<dbReference type="Gene3D" id="3.90.780.10">
    <property type="entry name" value="5'-Nucleotidase, C-terminal domain"/>
    <property type="match status" value="1"/>
</dbReference>
<evidence type="ECO:0000259" key="3">
    <source>
        <dbReference type="Pfam" id="PF00149"/>
    </source>
</evidence>